<dbReference type="GO" id="GO:0071949">
    <property type="term" value="F:FAD binding"/>
    <property type="evidence" value="ECO:0007669"/>
    <property type="project" value="InterPro"/>
</dbReference>
<comment type="caution">
    <text evidence="5">The sequence shown here is derived from an EMBL/GenBank/DDBJ whole genome shotgun (WGS) entry which is preliminary data.</text>
</comment>
<dbReference type="EMBL" id="AZHW01000753">
    <property type="protein sequence ID" value="ETW96729.1"/>
    <property type="molecule type" value="Genomic_DNA"/>
</dbReference>
<evidence type="ECO:0000259" key="4">
    <source>
        <dbReference type="PROSITE" id="PS51387"/>
    </source>
</evidence>
<dbReference type="Pfam" id="PF03450">
    <property type="entry name" value="CO_deh_flav_C"/>
    <property type="match status" value="1"/>
</dbReference>
<dbReference type="InterPro" id="IPR051312">
    <property type="entry name" value="Diverse_Substr_Oxidored"/>
</dbReference>
<dbReference type="InterPro" id="IPR016167">
    <property type="entry name" value="FAD-bd_PCMH_sub1"/>
</dbReference>
<dbReference type="SUPFAM" id="SSF55447">
    <property type="entry name" value="CO dehydrogenase flavoprotein C-terminal domain-like"/>
    <property type="match status" value="1"/>
</dbReference>
<dbReference type="InterPro" id="IPR036318">
    <property type="entry name" value="FAD-bd_PCMH-like_sf"/>
</dbReference>
<dbReference type="SUPFAM" id="SSF56176">
    <property type="entry name" value="FAD-binding/transporter-associated domain-like"/>
    <property type="match status" value="1"/>
</dbReference>
<dbReference type="GO" id="GO:0016491">
    <property type="term" value="F:oxidoreductase activity"/>
    <property type="evidence" value="ECO:0007669"/>
    <property type="project" value="UniProtKB-KW"/>
</dbReference>
<dbReference type="PROSITE" id="PS51387">
    <property type="entry name" value="FAD_PCMH"/>
    <property type="match status" value="1"/>
</dbReference>
<dbReference type="Gene3D" id="3.30.390.50">
    <property type="entry name" value="CO dehydrogenase flavoprotein, C-terminal domain"/>
    <property type="match status" value="1"/>
</dbReference>
<evidence type="ECO:0000256" key="3">
    <source>
        <dbReference type="ARBA" id="ARBA00023002"/>
    </source>
</evidence>
<dbReference type="PATRIC" id="fig|1429438.4.peg.4871"/>
<dbReference type="Pfam" id="PF00941">
    <property type="entry name" value="FAD_binding_5"/>
    <property type="match status" value="1"/>
</dbReference>
<organism evidence="5 6">
    <name type="scientific">Entotheonella factor</name>
    <dbReference type="NCBI Taxonomy" id="1429438"/>
    <lineage>
        <taxon>Bacteria</taxon>
        <taxon>Pseudomonadati</taxon>
        <taxon>Nitrospinota/Tectimicrobiota group</taxon>
        <taxon>Candidatus Tectimicrobiota</taxon>
        <taxon>Candidatus Entotheonellia</taxon>
        <taxon>Candidatus Entotheonellales</taxon>
        <taxon>Candidatus Entotheonellaceae</taxon>
        <taxon>Candidatus Entotheonella</taxon>
    </lineage>
</organism>
<dbReference type="InterPro" id="IPR016169">
    <property type="entry name" value="FAD-bd_PCMH_sub2"/>
</dbReference>
<dbReference type="Proteomes" id="UP000019141">
    <property type="component" value="Unassembled WGS sequence"/>
</dbReference>
<keyword evidence="3" id="KW-0560">Oxidoreductase</keyword>
<sequence>MNAFQFLTPSTLEEALALLEEHGDDAKVMAGGTALVIMLKQRLLVPDVVISLDRVPGLANIAVEQNRLHLGGLATHRAAERALPVREHVPALANTYHHVATIRIRNVATVGGSLAHADPNQDPPITLLALDAQVRIQSSDGQRDVALSDFFTDYYETVLEPEELVTGVHLPLPEPHTGSAYCKFLPRSADDYATVGVAASVRINPGTGAAEDCRIAMGCVGVTPLRATDAEAMVRGQVRTEELLREAGEAAKAVTDPISDTRGSAAYKRDMAGVFVQRALDQAWQQAQATVS</sequence>
<name>W4LFQ0_ENTF1</name>
<reference evidence="5 6" key="1">
    <citation type="journal article" date="2014" name="Nature">
        <title>An environmental bacterial taxon with a large and distinct metabolic repertoire.</title>
        <authorList>
            <person name="Wilson M.C."/>
            <person name="Mori T."/>
            <person name="Ruckert C."/>
            <person name="Uria A.R."/>
            <person name="Helf M.J."/>
            <person name="Takada K."/>
            <person name="Gernert C."/>
            <person name="Steffens U.A."/>
            <person name="Heycke N."/>
            <person name="Schmitt S."/>
            <person name="Rinke C."/>
            <person name="Helfrich E.J."/>
            <person name="Brachmann A.O."/>
            <person name="Gurgui C."/>
            <person name="Wakimoto T."/>
            <person name="Kracht M."/>
            <person name="Crusemann M."/>
            <person name="Hentschel U."/>
            <person name="Abe I."/>
            <person name="Matsunaga S."/>
            <person name="Kalinowski J."/>
            <person name="Takeyama H."/>
            <person name="Piel J."/>
        </authorList>
    </citation>
    <scope>NUCLEOTIDE SEQUENCE [LARGE SCALE GENOMIC DNA]</scope>
    <source>
        <strain evidence="6">TSY1</strain>
    </source>
</reference>
<dbReference type="PANTHER" id="PTHR42659:SF2">
    <property type="entry name" value="XANTHINE DEHYDROGENASE SUBUNIT C-RELATED"/>
    <property type="match status" value="1"/>
</dbReference>
<evidence type="ECO:0000256" key="1">
    <source>
        <dbReference type="ARBA" id="ARBA00022630"/>
    </source>
</evidence>
<gene>
    <name evidence="5" type="ORF">ETSY1_25465</name>
</gene>
<keyword evidence="2" id="KW-0274">FAD</keyword>
<dbReference type="SMART" id="SM01092">
    <property type="entry name" value="CO_deh_flav_C"/>
    <property type="match status" value="1"/>
</dbReference>
<proteinExistence type="predicted"/>
<dbReference type="InterPro" id="IPR036683">
    <property type="entry name" value="CO_DH_flav_C_dom_sf"/>
</dbReference>
<evidence type="ECO:0000313" key="6">
    <source>
        <dbReference type="Proteomes" id="UP000019141"/>
    </source>
</evidence>
<dbReference type="Gene3D" id="3.30.43.10">
    <property type="entry name" value="Uridine Diphospho-n-acetylenolpyruvylglucosamine Reductase, domain 2"/>
    <property type="match status" value="1"/>
</dbReference>
<dbReference type="PANTHER" id="PTHR42659">
    <property type="entry name" value="XANTHINE DEHYDROGENASE SUBUNIT C-RELATED"/>
    <property type="match status" value="1"/>
</dbReference>
<keyword evidence="1" id="KW-0285">Flavoprotein</keyword>
<protein>
    <recommendedName>
        <fullName evidence="4">FAD-binding PCMH-type domain-containing protein</fullName>
    </recommendedName>
</protein>
<dbReference type="InterPro" id="IPR002346">
    <property type="entry name" value="Mopterin_DH_FAD-bd"/>
</dbReference>
<accession>W4LFQ0</accession>
<dbReference type="InterPro" id="IPR016166">
    <property type="entry name" value="FAD-bd_PCMH"/>
</dbReference>
<keyword evidence="6" id="KW-1185">Reference proteome</keyword>
<dbReference type="Gene3D" id="3.30.465.10">
    <property type="match status" value="1"/>
</dbReference>
<dbReference type="InterPro" id="IPR005107">
    <property type="entry name" value="CO_DH_flav_C"/>
</dbReference>
<evidence type="ECO:0000313" key="5">
    <source>
        <dbReference type="EMBL" id="ETW96729.1"/>
    </source>
</evidence>
<dbReference type="AlphaFoldDB" id="W4LFQ0"/>
<feature type="domain" description="FAD-binding PCMH-type" evidence="4">
    <location>
        <begin position="1"/>
        <end position="175"/>
    </location>
</feature>
<dbReference type="HOGENOM" id="CLU_058050_3_0_7"/>
<evidence type="ECO:0000256" key="2">
    <source>
        <dbReference type="ARBA" id="ARBA00022827"/>
    </source>
</evidence>